<accession>A0A6I4IM59</accession>
<gene>
    <name evidence="1" type="ORF">GOQ30_11435</name>
</gene>
<keyword evidence="2" id="KW-1185">Reference proteome</keyword>
<dbReference type="AlphaFoldDB" id="A0A6I4IM59"/>
<proteinExistence type="predicted"/>
<reference evidence="2" key="1">
    <citation type="submission" date="2019-05" db="EMBL/GenBank/DDBJ databases">
        <title>Flavobacterium profundi sp. nov., isolated from a deep-sea seamount.</title>
        <authorList>
            <person name="Zhang D.-C."/>
        </authorList>
    </citation>
    <scope>NUCLEOTIDE SEQUENCE [LARGE SCALE GENOMIC DNA]</scope>
    <source>
        <strain evidence="2">TP390</strain>
    </source>
</reference>
<protein>
    <submittedName>
        <fullName evidence="1">Uncharacterized protein</fullName>
    </submittedName>
</protein>
<evidence type="ECO:0000313" key="1">
    <source>
        <dbReference type="EMBL" id="MVO09771.1"/>
    </source>
</evidence>
<sequence>MRSNNNNSNPAKIGELFHANIFGKITPVTQNNVPVNVIRRDVIDTFKDVKPTLEKPKIYVASAFNERPLKAIWPILENESFAATMDKFRVYVADINDKRKIENESIAKYNESCKLVILSEMQETLKRVFVKKFKTYSASFYNKEVDKLFTEKGIQLPKKKLHILKYPTELIFQNILHEYAQQLKQNTKVIQDLGITQERPLKMLEINSVKITQLERNGIKSISVTNETIKNHRKHLIDAGVFFDYTFCGHRRGVKVHINPEILVVLDLKTEKLTTLENQCVTLRTAKSFCNNKEITVTKVNKSKIKENVDNNSLEIGTASPDNSFAFYNNTTSQLENKQTEGRAKNVKISENLEILIEDKIGFCNNLKLGKYNNYVPIDIRYLYHESKYGTIPRERFKELIIQDFFKSLARLYKNSSPFFGSWLQAYNQWMDKKLIAKNGYLYHKDLMVDKLQEYRWRLNHASKWFTKYNVKPLYPNQYLDFTRTNPKEIGFEYTQKAFQKHKKDIQERISNENVIILNAKKRKERINYAKKFDLVIKRFMNNRLSLNDTFDYIKNNLPEQYRLKFTEKLMSYSVKKTKTF</sequence>
<name>A0A6I4IM59_9FLAO</name>
<evidence type="ECO:0000313" key="2">
    <source>
        <dbReference type="Proteomes" id="UP000431264"/>
    </source>
</evidence>
<dbReference type="EMBL" id="WQLW01000008">
    <property type="protein sequence ID" value="MVO09771.1"/>
    <property type="molecule type" value="Genomic_DNA"/>
</dbReference>
<dbReference type="Proteomes" id="UP000431264">
    <property type="component" value="Unassembled WGS sequence"/>
</dbReference>
<comment type="caution">
    <text evidence="1">The sequence shown here is derived from an EMBL/GenBank/DDBJ whole genome shotgun (WGS) entry which is preliminary data.</text>
</comment>
<dbReference type="OrthoDB" id="1399304at2"/>
<organism evidence="1 2">
    <name type="scientific">Flavobacterium profundi</name>
    <dbReference type="NCBI Taxonomy" id="1774945"/>
    <lineage>
        <taxon>Bacteria</taxon>
        <taxon>Pseudomonadati</taxon>
        <taxon>Bacteroidota</taxon>
        <taxon>Flavobacteriia</taxon>
        <taxon>Flavobacteriales</taxon>
        <taxon>Flavobacteriaceae</taxon>
        <taxon>Flavobacterium</taxon>
    </lineage>
</organism>
<dbReference type="RefSeq" id="WP_140998150.1">
    <property type="nucleotide sequence ID" value="NZ_VDCZ01000008.1"/>
</dbReference>